<dbReference type="Pfam" id="PF04966">
    <property type="entry name" value="OprB"/>
    <property type="match status" value="1"/>
</dbReference>
<keyword evidence="2" id="KW-0732">Signal</keyword>
<dbReference type="AlphaFoldDB" id="A0A7X1G4X5"/>
<dbReference type="GO" id="GO:0015288">
    <property type="term" value="F:porin activity"/>
    <property type="evidence" value="ECO:0007669"/>
    <property type="project" value="InterPro"/>
</dbReference>
<comment type="caution">
    <text evidence="3">The sequence shown here is derived from an EMBL/GenBank/DDBJ whole genome shotgun (WGS) entry which is preliminary data.</text>
</comment>
<dbReference type="InterPro" id="IPR038673">
    <property type="entry name" value="OprB_sf"/>
</dbReference>
<dbReference type="GO" id="GO:0016020">
    <property type="term" value="C:membrane"/>
    <property type="evidence" value="ECO:0007669"/>
    <property type="project" value="InterPro"/>
</dbReference>
<evidence type="ECO:0000313" key="4">
    <source>
        <dbReference type="Proteomes" id="UP000546173"/>
    </source>
</evidence>
<dbReference type="PANTHER" id="PTHR37944">
    <property type="entry name" value="PORIN B"/>
    <property type="match status" value="1"/>
</dbReference>
<gene>
    <name evidence="3" type="ORF">H7993_09110</name>
</gene>
<dbReference type="InterPro" id="IPR007049">
    <property type="entry name" value="Carb-sel_porin_OprB"/>
</dbReference>
<reference evidence="3 4" key="1">
    <citation type="submission" date="2020-08" db="EMBL/GenBank/DDBJ databases">
        <title>Pseudomonas sp. nov.</title>
        <authorList>
            <person name="Gieschler S."/>
            <person name="Fiedler G."/>
            <person name="Brinks E."/>
            <person name="Boehnlein C."/>
            <person name="Franz C.M.A.P."/>
            <person name="Kabisch J."/>
        </authorList>
    </citation>
    <scope>NUCLEOTIDE SEQUENCE [LARGE SCALE GENOMIC DNA]</scope>
    <source>
        <strain evidence="3 4">MBT-2</strain>
    </source>
</reference>
<dbReference type="EMBL" id="JACMYH010000001">
    <property type="protein sequence ID" value="MBC2678547.1"/>
    <property type="molecule type" value="Genomic_DNA"/>
</dbReference>
<dbReference type="GO" id="GO:0008643">
    <property type="term" value="P:carbohydrate transport"/>
    <property type="evidence" value="ECO:0007669"/>
    <property type="project" value="InterPro"/>
</dbReference>
<dbReference type="InterPro" id="IPR052932">
    <property type="entry name" value="OprB_Porin"/>
</dbReference>
<accession>A0A7X1G4X5</accession>
<comment type="similarity">
    <text evidence="1 2">Belongs to the OprB family.</text>
</comment>
<name>A0A7X1G4X5_9PSED</name>
<proteinExistence type="inferred from homology"/>
<dbReference type="Proteomes" id="UP000546173">
    <property type="component" value="Unassembled WGS sequence"/>
</dbReference>
<dbReference type="Gene3D" id="2.40.160.180">
    <property type="entry name" value="Carbohydrate-selective porin OprB"/>
    <property type="match status" value="1"/>
</dbReference>
<feature type="chain" id="PRO_5031602838" evidence="2">
    <location>
        <begin position="30"/>
        <end position="450"/>
    </location>
</feature>
<keyword evidence="4" id="KW-1185">Reference proteome</keyword>
<feature type="signal peptide" evidence="2">
    <location>
        <begin position="1"/>
        <end position="29"/>
    </location>
</feature>
<organism evidence="3 4">
    <name type="scientific">Pseudomonas baltica</name>
    <dbReference type="NCBI Taxonomy" id="2762576"/>
    <lineage>
        <taxon>Bacteria</taxon>
        <taxon>Pseudomonadati</taxon>
        <taxon>Pseudomonadota</taxon>
        <taxon>Gammaproteobacteria</taxon>
        <taxon>Pseudomonadales</taxon>
        <taxon>Pseudomonadaceae</taxon>
        <taxon>Pseudomonas</taxon>
    </lineage>
</organism>
<dbReference type="PANTHER" id="PTHR37944:SF1">
    <property type="entry name" value="PORIN B"/>
    <property type="match status" value="1"/>
</dbReference>
<evidence type="ECO:0000313" key="3">
    <source>
        <dbReference type="EMBL" id="MBC2678547.1"/>
    </source>
</evidence>
<evidence type="ECO:0000256" key="2">
    <source>
        <dbReference type="RuleBase" id="RU363072"/>
    </source>
</evidence>
<protein>
    <submittedName>
        <fullName evidence="3">Carbohydrate porin</fullName>
    </submittedName>
</protein>
<evidence type="ECO:0000256" key="1">
    <source>
        <dbReference type="ARBA" id="ARBA00008769"/>
    </source>
</evidence>
<sequence length="450" mass="50156">MNSRLITKPRLIGQLSMLGALSLAGSVHAAGAFTEESPWMTGDWGGARTELLEKGYDFSLEYVGEVGSNLDGGYNDDTTARYSDQFALGVKMDLEKILGWKDAEFKLAITERSGRNISNDRIGDPRAGTLSSSQEVWGRGQTWRLTQMWYKQGYFDDKLNVKIGRFGPGEDFNSFPCDFQNLAFCGSQVGNWVGNIWYNWPVSQWALRIKYNITPEVYAQVGVFEQNPSYLETGNGFKLSGSGTKGMILPVELVWTPKLNDLPGEYRLGYYYSTAKADDVYEDGNGQAAAVSGASYKSHSSKHGAWIVAQQQLTSHNGSAARGLSIFANATVHDKDTNFVDNYQQIGLTYMGPFDARPKDDIGVGIARIHVNDDVRKNRRLVNDLNNIEDYDNPSYLPIQDTEYNAEIYYGFHVTNWLTVRPNVQYIKHPGGVNQVDDALVAGLKIQSKF</sequence>